<feature type="domain" description="HTH gntR-type" evidence="4">
    <location>
        <begin position="20"/>
        <end position="87"/>
    </location>
</feature>
<dbReference type="PANTHER" id="PTHR43537:SF39">
    <property type="entry name" value="HTH-TYPE TRANSCRIPTIONAL REGULATOR MCBR"/>
    <property type="match status" value="1"/>
</dbReference>
<dbReference type="InterPro" id="IPR008920">
    <property type="entry name" value="TF_FadR/GntR_C"/>
</dbReference>
<dbReference type="Pfam" id="PF00392">
    <property type="entry name" value="GntR"/>
    <property type="match status" value="1"/>
</dbReference>
<organism evidence="5 6">
    <name type="scientific">Azospirillum rugosum</name>
    <dbReference type="NCBI Taxonomy" id="416170"/>
    <lineage>
        <taxon>Bacteria</taxon>
        <taxon>Pseudomonadati</taxon>
        <taxon>Pseudomonadota</taxon>
        <taxon>Alphaproteobacteria</taxon>
        <taxon>Rhodospirillales</taxon>
        <taxon>Azospirillaceae</taxon>
        <taxon>Azospirillum</taxon>
    </lineage>
</organism>
<dbReference type="Pfam" id="PF07729">
    <property type="entry name" value="FCD"/>
    <property type="match status" value="1"/>
</dbReference>
<dbReference type="PROSITE" id="PS50949">
    <property type="entry name" value="HTH_GNTR"/>
    <property type="match status" value="1"/>
</dbReference>
<dbReference type="SUPFAM" id="SSF46785">
    <property type="entry name" value="Winged helix' DNA-binding domain"/>
    <property type="match status" value="1"/>
</dbReference>
<dbReference type="GO" id="GO:0003677">
    <property type="term" value="F:DNA binding"/>
    <property type="evidence" value="ECO:0007669"/>
    <property type="project" value="UniProtKB-KW"/>
</dbReference>
<evidence type="ECO:0000313" key="5">
    <source>
        <dbReference type="EMBL" id="MBP2296135.1"/>
    </source>
</evidence>
<dbReference type="SMART" id="SM00895">
    <property type="entry name" value="FCD"/>
    <property type="match status" value="1"/>
</dbReference>
<dbReference type="RefSeq" id="WP_209770883.1">
    <property type="nucleotide sequence ID" value="NZ_JAGINP010000027.1"/>
</dbReference>
<evidence type="ECO:0000256" key="1">
    <source>
        <dbReference type="ARBA" id="ARBA00023015"/>
    </source>
</evidence>
<dbReference type="EMBL" id="JAGINP010000027">
    <property type="protein sequence ID" value="MBP2296135.1"/>
    <property type="molecule type" value="Genomic_DNA"/>
</dbReference>
<keyword evidence="2 5" id="KW-0238">DNA-binding</keyword>
<keyword evidence="6" id="KW-1185">Reference proteome</keyword>
<dbReference type="SUPFAM" id="SSF48008">
    <property type="entry name" value="GntR ligand-binding domain-like"/>
    <property type="match status" value="1"/>
</dbReference>
<evidence type="ECO:0000256" key="3">
    <source>
        <dbReference type="ARBA" id="ARBA00023163"/>
    </source>
</evidence>
<dbReference type="PANTHER" id="PTHR43537">
    <property type="entry name" value="TRANSCRIPTIONAL REGULATOR, GNTR FAMILY"/>
    <property type="match status" value="1"/>
</dbReference>
<keyword evidence="3" id="KW-0804">Transcription</keyword>
<reference evidence="5 6" key="1">
    <citation type="submission" date="2021-03" db="EMBL/GenBank/DDBJ databases">
        <title>Genomic Encyclopedia of Type Strains, Phase III (KMG-III): the genomes of soil and plant-associated and newly described type strains.</title>
        <authorList>
            <person name="Whitman W."/>
        </authorList>
    </citation>
    <scope>NUCLEOTIDE SEQUENCE [LARGE SCALE GENOMIC DNA]</scope>
    <source>
        <strain evidence="5 6">IMMIB AFH-6</strain>
    </source>
</reference>
<protein>
    <submittedName>
        <fullName evidence="5">DNA-binding GntR family transcriptional regulator</fullName>
    </submittedName>
</protein>
<accession>A0ABS4SUA7</accession>
<comment type="caution">
    <text evidence="5">The sequence shown here is derived from an EMBL/GenBank/DDBJ whole genome shotgun (WGS) entry which is preliminary data.</text>
</comment>
<dbReference type="InterPro" id="IPR011711">
    <property type="entry name" value="GntR_C"/>
</dbReference>
<evidence type="ECO:0000256" key="2">
    <source>
        <dbReference type="ARBA" id="ARBA00023125"/>
    </source>
</evidence>
<dbReference type="SMART" id="SM00345">
    <property type="entry name" value="HTH_GNTR"/>
    <property type="match status" value="1"/>
</dbReference>
<keyword evidence="1" id="KW-0805">Transcription regulation</keyword>
<dbReference type="Gene3D" id="1.20.120.530">
    <property type="entry name" value="GntR ligand-binding domain-like"/>
    <property type="match status" value="1"/>
</dbReference>
<dbReference type="InterPro" id="IPR036390">
    <property type="entry name" value="WH_DNA-bd_sf"/>
</dbReference>
<proteinExistence type="predicted"/>
<evidence type="ECO:0000313" key="6">
    <source>
        <dbReference type="Proteomes" id="UP000781958"/>
    </source>
</evidence>
<dbReference type="Proteomes" id="UP000781958">
    <property type="component" value="Unassembled WGS sequence"/>
</dbReference>
<name>A0ABS4SUA7_9PROT</name>
<gene>
    <name evidence="5" type="ORF">J2851_005950</name>
</gene>
<dbReference type="Gene3D" id="1.10.10.10">
    <property type="entry name" value="Winged helix-like DNA-binding domain superfamily/Winged helix DNA-binding domain"/>
    <property type="match status" value="1"/>
</dbReference>
<dbReference type="InterPro" id="IPR000524">
    <property type="entry name" value="Tscrpt_reg_HTH_GntR"/>
</dbReference>
<dbReference type="InterPro" id="IPR036388">
    <property type="entry name" value="WH-like_DNA-bd_sf"/>
</dbReference>
<evidence type="ECO:0000259" key="4">
    <source>
        <dbReference type="PROSITE" id="PS50949"/>
    </source>
</evidence>
<sequence>MGLGGVSGGGIGALDKVDRETMGARVYRDLRSLIMAGQVSPGDRLTIRTLAAALGTSMMPVRDAITRLAAEQALEVLPNRTVRVPIMTRARFEEVRTIRLMLEGHAVETAAGIVTPEALARLRALHEEFTAEHNTGDPDPAALIRINKDFHFGIYEAAAMPALLQIIEGLWLQIGPVLNFDLRSKSKRLSERVALRHHGDLLDALGRRDGPAARAALAGDIVSAGDFILRCGSLV</sequence>